<sequence>MASDSPARSLDEIDLSALRIPSPVRYPPGQVGRRQPFSLTRRWGLFPRDAAARRSARALTSRPPRPRPPIPPVERVRRPSLPLTRRTGCAPDASALTDGRSALRSRGRARSGRPKDAPLASAAAVYPRPPLVRSPRSGGASPPAVPFARIRACLTLK</sequence>
<evidence type="ECO:0000313" key="3">
    <source>
        <dbReference type="Proteomes" id="UP001152622"/>
    </source>
</evidence>
<reference evidence="2" key="1">
    <citation type="journal article" date="2023" name="Science">
        <title>Genome structures resolve the early diversification of teleost fishes.</title>
        <authorList>
            <person name="Parey E."/>
            <person name="Louis A."/>
            <person name="Montfort J."/>
            <person name="Bouchez O."/>
            <person name="Roques C."/>
            <person name="Iampietro C."/>
            <person name="Lluch J."/>
            <person name="Castinel A."/>
            <person name="Donnadieu C."/>
            <person name="Desvignes T."/>
            <person name="Floi Bucao C."/>
            <person name="Jouanno E."/>
            <person name="Wen M."/>
            <person name="Mejri S."/>
            <person name="Dirks R."/>
            <person name="Jansen H."/>
            <person name="Henkel C."/>
            <person name="Chen W.J."/>
            <person name="Zahm M."/>
            <person name="Cabau C."/>
            <person name="Klopp C."/>
            <person name="Thompson A.W."/>
            <person name="Robinson-Rechavi M."/>
            <person name="Braasch I."/>
            <person name="Lecointre G."/>
            <person name="Bobe J."/>
            <person name="Postlethwait J.H."/>
            <person name="Berthelot C."/>
            <person name="Roest Crollius H."/>
            <person name="Guiguen Y."/>
        </authorList>
    </citation>
    <scope>NUCLEOTIDE SEQUENCE</scope>
    <source>
        <strain evidence="2">WJC10195</strain>
    </source>
</reference>
<dbReference type="EMBL" id="JAINUF010000006">
    <property type="protein sequence ID" value="KAJ8357089.1"/>
    <property type="molecule type" value="Genomic_DNA"/>
</dbReference>
<protein>
    <submittedName>
        <fullName evidence="2">Uncharacterized protein</fullName>
    </submittedName>
</protein>
<accession>A0A9Q1FF57</accession>
<dbReference type="AlphaFoldDB" id="A0A9Q1FF57"/>
<evidence type="ECO:0000313" key="2">
    <source>
        <dbReference type="EMBL" id="KAJ8357089.1"/>
    </source>
</evidence>
<dbReference type="Proteomes" id="UP001152622">
    <property type="component" value="Chromosome 6"/>
</dbReference>
<evidence type="ECO:0000256" key="1">
    <source>
        <dbReference type="SAM" id="MobiDB-lite"/>
    </source>
</evidence>
<organism evidence="2 3">
    <name type="scientific">Synaphobranchus kaupii</name>
    <name type="common">Kaup's arrowtooth eel</name>
    <dbReference type="NCBI Taxonomy" id="118154"/>
    <lineage>
        <taxon>Eukaryota</taxon>
        <taxon>Metazoa</taxon>
        <taxon>Chordata</taxon>
        <taxon>Craniata</taxon>
        <taxon>Vertebrata</taxon>
        <taxon>Euteleostomi</taxon>
        <taxon>Actinopterygii</taxon>
        <taxon>Neopterygii</taxon>
        <taxon>Teleostei</taxon>
        <taxon>Anguilliformes</taxon>
        <taxon>Synaphobranchidae</taxon>
        <taxon>Synaphobranchus</taxon>
    </lineage>
</organism>
<comment type="caution">
    <text evidence="2">The sequence shown here is derived from an EMBL/GenBank/DDBJ whole genome shotgun (WGS) entry which is preliminary data.</text>
</comment>
<name>A0A9Q1FF57_SYNKA</name>
<gene>
    <name evidence="2" type="ORF">SKAU_G00198830</name>
</gene>
<proteinExistence type="predicted"/>
<feature type="compositionally biased region" description="Basic residues" evidence="1">
    <location>
        <begin position="103"/>
        <end position="112"/>
    </location>
</feature>
<feature type="region of interest" description="Disordered" evidence="1">
    <location>
        <begin position="50"/>
        <end position="122"/>
    </location>
</feature>
<keyword evidence="3" id="KW-1185">Reference proteome</keyword>